<name>C3Y3B0_BRAFL</name>
<dbReference type="AlphaFoldDB" id="C3Y3B0"/>
<evidence type="ECO:0000259" key="12">
    <source>
        <dbReference type="Pfam" id="PF03372"/>
    </source>
</evidence>
<evidence type="ECO:0000313" key="13">
    <source>
        <dbReference type="EMBL" id="EEN65177.1"/>
    </source>
</evidence>
<dbReference type="STRING" id="7739.C3Y3B0"/>
<dbReference type="GO" id="GO:0046872">
    <property type="term" value="F:metal ion binding"/>
    <property type="evidence" value="ECO:0007669"/>
    <property type="project" value="UniProtKB-KW"/>
</dbReference>
<keyword evidence="4" id="KW-0963">Cytoplasm</keyword>
<keyword evidence="5" id="KW-0479">Metal-binding</keyword>
<dbReference type="CDD" id="cd09096">
    <property type="entry name" value="Deadenylase_nocturnin"/>
    <property type="match status" value="1"/>
</dbReference>
<evidence type="ECO:0000256" key="3">
    <source>
        <dbReference type="ARBA" id="ARBA00010774"/>
    </source>
</evidence>
<comment type="cofactor">
    <cofactor evidence="1">
        <name>Mg(2+)</name>
        <dbReference type="ChEBI" id="CHEBI:18420"/>
    </cofactor>
</comment>
<dbReference type="InterPro" id="IPR050410">
    <property type="entry name" value="CCR4/nocturin_mRNA_transcr"/>
</dbReference>
<evidence type="ECO:0000256" key="8">
    <source>
        <dbReference type="ARBA" id="ARBA00023108"/>
    </source>
</evidence>
<dbReference type="GO" id="GO:0005737">
    <property type="term" value="C:cytoplasm"/>
    <property type="evidence" value="ECO:0007669"/>
    <property type="project" value="UniProtKB-SubCell"/>
</dbReference>
<evidence type="ECO:0000256" key="1">
    <source>
        <dbReference type="ARBA" id="ARBA00001946"/>
    </source>
</evidence>
<keyword evidence="6" id="KW-0378">Hydrolase</keyword>
<dbReference type="GO" id="GO:0006139">
    <property type="term" value="P:nucleobase-containing compound metabolic process"/>
    <property type="evidence" value="ECO:0007669"/>
    <property type="project" value="UniProtKB-ARBA"/>
</dbReference>
<dbReference type="Gene3D" id="3.60.10.10">
    <property type="entry name" value="Endonuclease/exonuclease/phosphatase"/>
    <property type="match status" value="1"/>
</dbReference>
<dbReference type="EMBL" id="GG666483">
    <property type="protein sequence ID" value="EEN65177.1"/>
    <property type="molecule type" value="Genomic_DNA"/>
</dbReference>
<dbReference type="InterPro" id="IPR036691">
    <property type="entry name" value="Endo/exonu/phosph_ase_sf"/>
</dbReference>
<gene>
    <name evidence="13" type="ORF">BRAFLDRAFT_92542</name>
</gene>
<evidence type="ECO:0000256" key="6">
    <source>
        <dbReference type="ARBA" id="ARBA00022801"/>
    </source>
</evidence>
<dbReference type="PANTHER" id="PTHR12121:SF45">
    <property type="entry name" value="NOCTURNIN"/>
    <property type="match status" value="1"/>
</dbReference>
<dbReference type="Pfam" id="PF03372">
    <property type="entry name" value="Exo_endo_phos"/>
    <property type="match status" value="1"/>
</dbReference>
<dbReference type="PANTHER" id="PTHR12121">
    <property type="entry name" value="CARBON CATABOLITE REPRESSOR PROTEIN 4"/>
    <property type="match status" value="1"/>
</dbReference>
<comment type="similarity">
    <text evidence="3">Belongs to the CCR4/nocturin family.</text>
</comment>
<dbReference type="InterPro" id="IPR005135">
    <property type="entry name" value="Endo/exonuclease/phosphatase"/>
</dbReference>
<dbReference type="GO" id="GO:0004535">
    <property type="term" value="F:poly(A)-specific ribonuclease activity"/>
    <property type="evidence" value="ECO:0007669"/>
    <property type="project" value="InterPro"/>
</dbReference>
<evidence type="ECO:0000256" key="4">
    <source>
        <dbReference type="ARBA" id="ARBA00022490"/>
    </source>
</evidence>
<feature type="region of interest" description="Disordered" evidence="11">
    <location>
        <begin position="1"/>
        <end position="21"/>
    </location>
</feature>
<protein>
    <recommendedName>
        <fullName evidence="9">Nocturnin</fullName>
    </recommendedName>
    <alternativeName>
        <fullName evidence="10">Carbon catabolite repression 4-like protein</fullName>
    </alternativeName>
</protein>
<evidence type="ECO:0000256" key="5">
    <source>
        <dbReference type="ARBA" id="ARBA00022723"/>
    </source>
</evidence>
<accession>C3Y3B0</accession>
<evidence type="ECO:0000256" key="7">
    <source>
        <dbReference type="ARBA" id="ARBA00022842"/>
    </source>
</evidence>
<organism>
    <name type="scientific">Branchiostoma floridae</name>
    <name type="common">Florida lancelet</name>
    <name type="synonym">Amphioxus</name>
    <dbReference type="NCBI Taxonomy" id="7739"/>
    <lineage>
        <taxon>Eukaryota</taxon>
        <taxon>Metazoa</taxon>
        <taxon>Chordata</taxon>
        <taxon>Cephalochordata</taxon>
        <taxon>Leptocardii</taxon>
        <taxon>Amphioxiformes</taxon>
        <taxon>Branchiostomatidae</taxon>
        <taxon>Branchiostoma</taxon>
    </lineage>
</organism>
<dbReference type="FunFam" id="3.60.10.10:FF:000012">
    <property type="entry name" value="nocturnin isoform X2"/>
    <property type="match status" value="1"/>
</dbReference>
<comment type="subcellular location">
    <subcellularLocation>
        <location evidence="2">Cytoplasm</location>
    </subcellularLocation>
</comment>
<evidence type="ECO:0000256" key="11">
    <source>
        <dbReference type="SAM" id="MobiDB-lite"/>
    </source>
</evidence>
<dbReference type="InParanoid" id="C3Y3B0"/>
<keyword evidence="8" id="KW-0090">Biological rhythms</keyword>
<evidence type="ECO:0000256" key="9">
    <source>
        <dbReference type="ARBA" id="ARBA00023807"/>
    </source>
</evidence>
<proteinExistence type="inferred from homology"/>
<dbReference type="GO" id="GO:0007623">
    <property type="term" value="P:circadian rhythm"/>
    <property type="evidence" value="ECO:0007669"/>
    <property type="project" value="InterPro"/>
</dbReference>
<reference evidence="13" key="1">
    <citation type="journal article" date="2008" name="Nature">
        <title>The amphioxus genome and the evolution of the chordate karyotype.</title>
        <authorList>
            <consortium name="US DOE Joint Genome Institute (JGI-PGF)"/>
            <person name="Putnam N.H."/>
            <person name="Butts T."/>
            <person name="Ferrier D.E.K."/>
            <person name="Furlong R.F."/>
            <person name="Hellsten U."/>
            <person name="Kawashima T."/>
            <person name="Robinson-Rechavi M."/>
            <person name="Shoguchi E."/>
            <person name="Terry A."/>
            <person name="Yu J.-K."/>
            <person name="Benito-Gutierrez E.L."/>
            <person name="Dubchak I."/>
            <person name="Garcia-Fernandez J."/>
            <person name="Gibson-Brown J.J."/>
            <person name="Grigoriev I.V."/>
            <person name="Horton A.C."/>
            <person name="de Jong P.J."/>
            <person name="Jurka J."/>
            <person name="Kapitonov V.V."/>
            <person name="Kohara Y."/>
            <person name="Kuroki Y."/>
            <person name="Lindquist E."/>
            <person name="Lucas S."/>
            <person name="Osoegawa K."/>
            <person name="Pennacchio L.A."/>
            <person name="Salamov A.A."/>
            <person name="Satou Y."/>
            <person name="Sauka-Spengler T."/>
            <person name="Schmutz J."/>
            <person name="Shin-I T."/>
            <person name="Toyoda A."/>
            <person name="Bronner-Fraser M."/>
            <person name="Fujiyama A."/>
            <person name="Holland L.Z."/>
            <person name="Holland P.W.H."/>
            <person name="Satoh N."/>
            <person name="Rokhsar D.S."/>
        </authorList>
    </citation>
    <scope>NUCLEOTIDE SEQUENCE [LARGE SCALE GENOMIC DNA]</scope>
    <source>
        <strain evidence="13">S238N-H82</strain>
        <tissue evidence="13">Testes</tissue>
    </source>
</reference>
<dbReference type="eggNOG" id="KOG0620">
    <property type="taxonomic scope" value="Eukaryota"/>
</dbReference>
<feature type="domain" description="Endonuclease/exonuclease/phosphatase" evidence="12">
    <location>
        <begin position="148"/>
        <end position="419"/>
    </location>
</feature>
<evidence type="ECO:0000256" key="10">
    <source>
        <dbReference type="ARBA" id="ARBA00079931"/>
    </source>
</evidence>
<dbReference type="InterPro" id="IPR034965">
    <property type="entry name" value="Deadenylase_nocturnin"/>
</dbReference>
<keyword evidence="7" id="KW-0460">Magnesium</keyword>
<sequence>MANSMEILSQTHQPLLPHTVSTPQHPVVMATSSLTSKDKLLESCEKALKDQPPLLKRSFVSIAGGEGENRMANSMEILSQTHQPLLPHTVSTPQHPIVMATSSLTSKDKLLESCEKALKDQPPLLKRSFVSIAGVEGEVREGNVFRVMQWNILAQALSQADDSFVRCPPAALNWDVRKFRILEEIRTYDSDVLCFQEVDHYHDFLEPALKSLGYRGLFYPKPDSPALYCPNNNGPDGCALFFKKDKFSLVDADGIVLSSRGFETNQVALFAKLQFSDPSTGGAKPFVLGVTHLKARKGWERLRSEQGKDLLKQTQKFSGKGTPVVLCGDFNAEPTEHVYSVMSQSKMKLNSAYKSLSDDKTSEPVYTTWTVRTDGEWRQTLDYIFFSKDKFQVETCLEIPPEELVGETRLPSHTYPSDHLSLVCDFKQI</sequence>
<dbReference type="SUPFAM" id="SSF56219">
    <property type="entry name" value="DNase I-like"/>
    <property type="match status" value="1"/>
</dbReference>
<evidence type="ECO:0000256" key="2">
    <source>
        <dbReference type="ARBA" id="ARBA00004496"/>
    </source>
</evidence>